<dbReference type="GO" id="GO:0007165">
    <property type="term" value="P:signal transduction"/>
    <property type="evidence" value="ECO:0007669"/>
    <property type="project" value="UniProtKB-KW"/>
</dbReference>
<feature type="transmembrane region" description="Helical" evidence="9">
    <location>
        <begin position="312"/>
        <end position="331"/>
    </location>
</feature>
<evidence type="ECO:0000256" key="4">
    <source>
        <dbReference type="ARBA" id="ARBA00022692"/>
    </source>
</evidence>
<feature type="transmembrane region" description="Helical" evidence="9">
    <location>
        <begin position="93"/>
        <end position="111"/>
    </location>
</feature>
<dbReference type="PANTHER" id="PTHR21421:SF34">
    <property type="entry name" value="GUSTATORY RECEPTOR FOR SUGAR TASTE 61A-RELATED"/>
    <property type="match status" value="1"/>
</dbReference>
<evidence type="ECO:0000256" key="5">
    <source>
        <dbReference type="ARBA" id="ARBA00022989"/>
    </source>
</evidence>
<name>A0A9N9WW49_9DIPT</name>
<keyword evidence="11" id="KW-1185">Reference proteome</keyword>
<gene>
    <name evidence="10" type="ORF">CHIRRI_LOCUS9088</name>
</gene>
<keyword evidence="7 8" id="KW-0675">Receptor</keyword>
<keyword evidence="8" id="KW-0807">Transducer</keyword>
<proteinExistence type="inferred from homology"/>
<keyword evidence="3" id="KW-1003">Cell membrane</keyword>
<dbReference type="EMBL" id="OU895878">
    <property type="protein sequence ID" value="CAG9806227.1"/>
    <property type="molecule type" value="Genomic_DNA"/>
</dbReference>
<comment type="subcellular location">
    <subcellularLocation>
        <location evidence="1">Cell membrane</location>
        <topology evidence="1">Multi-pass membrane protein</topology>
    </subcellularLocation>
</comment>
<evidence type="ECO:0000256" key="6">
    <source>
        <dbReference type="ARBA" id="ARBA00023136"/>
    </source>
</evidence>
<keyword evidence="5 9" id="KW-1133">Transmembrane helix</keyword>
<feature type="transmembrane region" description="Helical" evidence="9">
    <location>
        <begin position="214"/>
        <end position="235"/>
    </location>
</feature>
<sequence length="430" mass="49778">MAKLFNKVQNKKSKDDNTFHIIFAPVLALAQVFGVLPITGIFSRNIKNIKFKFLSFRTFHTSLWLVGAFIFQILEVHRLAYEEKINAKSIGGIAFYCVAIASCVTFFRVAAKWNELLYSFEHIEAIFSKSCYTLSGWSLRKQINCATCLMMTFGAIEHSLSWFSFVYDRIIQAEICKWEIGSWFFYLATLHLVQIYKFLPVNVFTVIWAEYMNISFTFTWNFIDLFIMIMSFSIASKFKMINERLEHFKGKVVLDEFWDEVRYHYNKICELNERVDNILGSLICIACLSDLYYVCLQLLNVATPLPFLVNKIYFWYSTVFLICRTSAMFLISASINEESIKPLSVFRTIPSNGWTQEVQRFCNQIQNNGVALSGKNFFFLTRSIVISIAGTILTYELVLLQFDGEKIVSIMFDPCETIANNSAIQPLIQN</sequence>
<evidence type="ECO:0000256" key="8">
    <source>
        <dbReference type="PIRNR" id="PIRNR038981"/>
    </source>
</evidence>
<feature type="transmembrane region" description="Helical" evidence="9">
    <location>
        <begin position="183"/>
        <end position="208"/>
    </location>
</feature>
<evidence type="ECO:0000313" key="10">
    <source>
        <dbReference type="EMBL" id="CAG9806227.1"/>
    </source>
</evidence>
<dbReference type="PANTHER" id="PTHR21421">
    <property type="entry name" value="GUSTATORY RECEPTOR"/>
    <property type="match status" value="1"/>
</dbReference>
<dbReference type="PIRSF" id="PIRSF038981">
    <property type="entry name" value="GRP"/>
    <property type="match status" value="1"/>
</dbReference>
<organism evidence="10 11">
    <name type="scientific">Chironomus riparius</name>
    <dbReference type="NCBI Taxonomy" id="315576"/>
    <lineage>
        <taxon>Eukaryota</taxon>
        <taxon>Metazoa</taxon>
        <taxon>Ecdysozoa</taxon>
        <taxon>Arthropoda</taxon>
        <taxon>Hexapoda</taxon>
        <taxon>Insecta</taxon>
        <taxon>Pterygota</taxon>
        <taxon>Neoptera</taxon>
        <taxon>Endopterygota</taxon>
        <taxon>Diptera</taxon>
        <taxon>Nematocera</taxon>
        <taxon>Chironomoidea</taxon>
        <taxon>Chironomidae</taxon>
        <taxon>Chironominae</taxon>
        <taxon>Chironomus</taxon>
    </lineage>
</organism>
<keyword evidence="4 9" id="KW-0812">Transmembrane</keyword>
<keyword evidence="6 9" id="KW-0472">Membrane</keyword>
<evidence type="ECO:0000256" key="9">
    <source>
        <dbReference type="SAM" id="Phobius"/>
    </source>
</evidence>
<dbReference type="Proteomes" id="UP001153620">
    <property type="component" value="Chromosome 2"/>
</dbReference>
<evidence type="ECO:0000256" key="3">
    <source>
        <dbReference type="ARBA" id="ARBA00022475"/>
    </source>
</evidence>
<comment type="function">
    <text evidence="8">Plays a role in the sugar gustatory response.</text>
</comment>
<evidence type="ECO:0000313" key="11">
    <source>
        <dbReference type="Proteomes" id="UP001153620"/>
    </source>
</evidence>
<reference evidence="10" key="1">
    <citation type="submission" date="2022-01" db="EMBL/GenBank/DDBJ databases">
        <authorList>
            <person name="King R."/>
        </authorList>
    </citation>
    <scope>NUCLEOTIDE SEQUENCE</scope>
</reference>
<dbReference type="InterPro" id="IPR009318">
    <property type="entry name" value="Gustatory_rcpt"/>
</dbReference>
<accession>A0A9N9WW49</accession>
<dbReference type="OrthoDB" id="5800391at2759"/>
<evidence type="ECO:0000256" key="1">
    <source>
        <dbReference type="ARBA" id="ARBA00004651"/>
    </source>
</evidence>
<feature type="transmembrane region" description="Helical" evidence="9">
    <location>
        <begin position="20"/>
        <end position="42"/>
    </location>
</feature>
<protein>
    <recommendedName>
        <fullName evidence="8">Gustatory receptor</fullName>
    </recommendedName>
</protein>
<dbReference type="GO" id="GO:0005886">
    <property type="term" value="C:plasma membrane"/>
    <property type="evidence" value="ECO:0007669"/>
    <property type="project" value="UniProtKB-SubCell"/>
</dbReference>
<comment type="similarity">
    <text evidence="2">Belongs to the insect chemoreceptor superfamily. Gustatory receptor (GR) family. Gr5a subfamily.</text>
</comment>
<dbReference type="AlphaFoldDB" id="A0A9N9WW49"/>
<feature type="transmembrane region" description="Helical" evidence="9">
    <location>
        <begin position="54"/>
        <end position="73"/>
    </location>
</feature>
<feature type="transmembrane region" description="Helical" evidence="9">
    <location>
        <begin position="278"/>
        <end position="300"/>
    </location>
</feature>
<dbReference type="GO" id="GO:0033041">
    <property type="term" value="F:sweet taste receptor activity"/>
    <property type="evidence" value="ECO:0007669"/>
    <property type="project" value="TreeGrafter"/>
</dbReference>
<evidence type="ECO:0000256" key="7">
    <source>
        <dbReference type="ARBA" id="ARBA00023170"/>
    </source>
</evidence>
<reference evidence="10" key="2">
    <citation type="submission" date="2022-10" db="EMBL/GenBank/DDBJ databases">
        <authorList>
            <consortium name="ENA_rothamsted_submissions"/>
            <consortium name="culmorum"/>
            <person name="King R."/>
        </authorList>
    </citation>
    <scope>NUCLEOTIDE SEQUENCE</scope>
</reference>
<evidence type="ECO:0000256" key="2">
    <source>
        <dbReference type="ARBA" id="ARBA00005327"/>
    </source>
</evidence>
<dbReference type="Pfam" id="PF06151">
    <property type="entry name" value="Trehalose_recp"/>
    <property type="match status" value="1"/>
</dbReference>